<evidence type="ECO:0000313" key="3">
    <source>
        <dbReference type="EMBL" id="CEG13680.1"/>
    </source>
</evidence>
<protein>
    <submittedName>
        <fullName evidence="2">Putative Predicted transcription factor (Eukaryotic MBF1 related)</fullName>
    </submittedName>
</protein>
<dbReference type="AlphaFoldDB" id="A0A098E5Z0"/>
<accession>A0A098E5Z0</accession>
<evidence type="ECO:0000313" key="2">
    <source>
        <dbReference type="EMBL" id="CEG11188.1"/>
    </source>
</evidence>
<dbReference type="PROSITE" id="PS50943">
    <property type="entry name" value="HTH_CROC1"/>
    <property type="match status" value="1"/>
</dbReference>
<dbReference type="SUPFAM" id="SSF47413">
    <property type="entry name" value="lambda repressor-like DNA-binding domains"/>
    <property type="match status" value="1"/>
</dbReference>
<dbReference type="SMART" id="SM00530">
    <property type="entry name" value="HTH_XRE"/>
    <property type="match status" value="1"/>
</dbReference>
<reference evidence="2" key="1">
    <citation type="submission" date="2014-09" db="EMBL/GenBank/DDBJ databases">
        <authorList>
            <person name="Probst J Alexander"/>
        </authorList>
    </citation>
    <scope>NUCLEOTIDE SEQUENCE</scope>
</reference>
<evidence type="ECO:0000259" key="1">
    <source>
        <dbReference type="PROSITE" id="PS50943"/>
    </source>
</evidence>
<dbReference type="Pfam" id="PF01381">
    <property type="entry name" value="HTH_3"/>
    <property type="match status" value="1"/>
</dbReference>
<dbReference type="Gene3D" id="1.10.260.40">
    <property type="entry name" value="lambda repressor-like DNA-binding domains"/>
    <property type="match status" value="1"/>
</dbReference>
<proteinExistence type="predicted"/>
<dbReference type="GO" id="GO:0003677">
    <property type="term" value="F:DNA binding"/>
    <property type="evidence" value="ECO:0007669"/>
    <property type="project" value="InterPro"/>
</dbReference>
<dbReference type="InterPro" id="IPR001387">
    <property type="entry name" value="Cro/C1-type_HTH"/>
</dbReference>
<dbReference type="EMBL" id="CCXY01000385">
    <property type="protein sequence ID" value="CEG13680.1"/>
    <property type="molecule type" value="Genomic_DNA"/>
</dbReference>
<name>A0A098E5Z0_9ZZZZ</name>
<organism evidence="2">
    <name type="scientific">groundwater metagenome</name>
    <dbReference type="NCBI Taxonomy" id="717931"/>
    <lineage>
        <taxon>unclassified sequences</taxon>
        <taxon>metagenomes</taxon>
        <taxon>ecological metagenomes</taxon>
    </lineage>
</organism>
<dbReference type="CDD" id="cd00093">
    <property type="entry name" value="HTH_XRE"/>
    <property type="match status" value="1"/>
</dbReference>
<gene>
    <name evidence="2" type="ORF">MSIBF_A1290003</name>
    <name evidence="3" type="ORF">MSIBF_A4450003</name>
</gene>
<dbReference type="InterPro" id="IPR010982">
    <property type="entry name" value="Lambda_DNA-bd_dom_sf"/>
</dbReference>
<dbReference type="EMBL" id="CCXY01000034">
    <property type="protein sequence ID" value="CEG11188.1"/>
    <property type="molecule type" value="Genomic_DNA"/>
</dbReference>
<feature type="domain" description="HTH cro/C1-type" evidence="1">
    <location>
        <begin position="77"/>
        <end position="130"/>
    </location>
</feature>
<sequence>MKCELCGAQIKHGKKIMFMGTPIIVCDECAVNGRIIGDVREQIAEKKKQDNADKEISPATVLGEPEYEIVENFSHKIKDIREKKNLKQEDFAKHINEPVAYVKRIESGFVPPIAVIEKIEQFLNINLIKKRERVVLPKIDKSKDVLTLGDVVVIKKK</sequence>